<accession>A0A8S9YPK6</accession>
<dbReference type="Pfam" id="PF00024">
    <property type="entry name" value="PAN_1"/>
    <property type="match status" value="1"/>
</dbReference>
<protein>
    <recommendedName>
        <fullName evidence="2">Apple domain-containing protein</fullName>
    </recommendedName>
</protein>
<organism evidence="3 4">
    <name type="scientific">Paragonimus skrjabini miyazakii</name>
    <dbReference type="NCBI Taxonomy" id="59628"/>
    <lineage>
        <taxon>Eukaryota</taxon>
        <taxon>Metazoa</taxon>
        <taxon>Spiralia</taxon>
        <taxon>Lophotrochozoa</taxon>
        <taxon>Platyhelminthes</taxon>
        <taxon>Trematoda</taxon>
        <taxon>Digenea</taxon>
        <taxon>Plagiorchiida</taxon>
        <taxon>Troglotremata</taxon>
        <taxon>Troglotrematidae</taxon>
        <taxon>Paragonimus</taxon>
    </lineage>
</organism>
<feature type="domain" description="Apple" evidence="2">
    <location>
        <begin position="196"/>
        <end position="238"/>
    </location>
</feature>
<keyword evidence="1" id="KW-0732">Signal</keyword>
<feature type="signal peptide" evidence="1">
    <location>
        <begin position="1"/>
        <end position="30"/>
    </location>
</feature>
<dbReference type="EMBL" id="JTDE01005806">
    <property type="protein sequence ID" value="KAF7247147.1"/>
    <property type="molecule type" value="Genomic_DNA"/>
</dbReference>
<evidence type="ECO:0000259" key="2">
    <source>
        <dbReference type="Pfam" id="PF00024"/>
    </source>
</evidence>
<sequence>MATTFWCTYGWSKVLVPFFYLLLLHCLIRAQHINNQSCPVDFTYFGGGVCGMAFDIMVDYCEAHRLCHEEGVKRGLRMFFIGKLVGSLPNAFYQDEPPQSGIHSLLNALYVTNQDLVKWNETADEWNGEQAPTCTEVVCNNASYTSFVCQMVPSSEQHNSSMQVVQFKQNWPPKLQSLSMEENLSSGCFDAIDDLTILMCAQRCQLREVCRSYYYSQSTRECLLSLYVDSRLPASVESSNKSWLRFAKVDYNVTINRVP</sequence>
<dbReference type="SUPFAM" id="SSF57414">
    <property type="entry name" value="Hairpin loop containing domain-like"/>
    <property type="match status" value="1"/>
</dbReference>
<evidence type="ECO:0000256" key="1">
    <source>
        <dbReference type="SAM" id="SignalP"/>
    </source>
</evidence>
<dbReference type="OrthoDB" id="6222038at2759"/>
<dbReference type="Proteomes" id="UP000822476">
    <property type="component" value="Unassembled WGS sequence"/>
</dbReference>
<dbReference type="InterPro" id="IPR003609">
    <property type="entry name" value="Pan_app"/>
</dbReference>
<dbReference type="AlphaFoldDB" id="A0A8S9YPK6"/>
<gene>
    <name evidence="3" type="ORF">EG68_10128</name>
</gene>
<comment type="caution">
    <text evidence="3">The sequence shown here is derived from an EMBL/GenBank/DDBJ whole genome shotgun (WGS) entry which is preliminary data.</text>
</comment>
<feature type="chain" id="PRO_5035927942" description="Apple domain-containing protein" evidence="1">
    <location>
        <begin position="31"/>
        <end position="259"/>
    </location>
</feature>
<proteinExistence type="predicted"/>
<evidence type="ECO:0000313" key="3">
    <source>
        <dbReference type="EMBL" id="KAF7247147.1"/>
    </source>
</evidence>
<evidence type="ECO:0000313" key="4">
    <source>
        <dbReference type="Proteomes" id="UP000822476"/>
    </source>
</evidence>
<reference evidence="3" key="1">
    <citation type="submission" date="2019-07" db="EMBL/GenBank/DDBJ databases">
        <title>Annotation for the trematode Paragonimus miyazaki's.</title>
        <authorList>
            <person name="Choi Y.-J."/>
        </authorList>
    </citation>
    <scope>NUCLEOTIDE SEQUENCE</scope>
    <source>
        <strain evidence="3">Japan</strain>
    </source>
</reference>
<keyword evidence="4" id="KW-1185">Reference proteome</keyword>
<name>A0A8S9YPK6_9TREM</name>